<protein>
    <submittedName>
        <fullName evidence="2">Uncharacterized protein</fullName>
    </submittedName>
</protein>
<dbReference type="RefSeq" id="WP_256620104.1">
    <property type="nucleotide sequence ID" value="NZ_JANIBC010000014.1"/>
</dbReference>
<keyword evidence="1" id="KW-1133">Transmembrane helix</keyword>
<dbReference type="AlphaFoldDB" id="A0A9X2LAS1"/>
<feature type="transmembrane region" description="Helical" evidence="1">
    <location>
        <begin position="7"/>
        <end position="28"/>
    </location>
</feature>
<evidence type="ECO:0000313" key="3">
    <source>
        <dbReference type="Proteomes" id="UP001142610"/>
    </source>
</evidence>
<keyword evidence="3" id="KW-1185">Reference proteome</keyword>
<accession>A0A9X2LAS1</accession>
<sequence length="73" mass="7721">MRALSNFVLFTGAAGLMLLVSLNFYALLAGTPNAVSFFSSEWMSAWGTAYLGFGASVICGIVGRLSAEATRQH</sequence>
<proteinExistence type="predicted"/>
<dbReference type="EMBL" id="JANIBC010000014">
    <property type="protein sequence ID" value="MCQ8186207.1"/>
    <property type="molecule type" value="Genomic_DNA"/>
</dbReference>
<reference evidence="2" key="1">
    <citation type="submission" date="2022-07" db="EMBL/GenBank/DDBJ databases">
        <title>Parvularcula maris sp. nov., an algicidal bacterium isolated from seawater.</title>
        <authorList>
            <person name="Li F."/>
        </authorList>
    </citation>
    <scope>NUCLEOTIDE SEQUENCE</scope>
    <source>
        <strain evidence="2">BGMRC 0090</strain>
    </source>
</reference>
<name>A0A9X2LAS1_9PROT</name>
<feature type="transmembrane region" description="Helical" evidence="1">
    <location>
        <begin position="48"/>
        <end position="67"/>
    </location>
</feature>
<dbReference type="Proteomes" id="UP001142610">
    <property type="component" value="Unassembled WGS sequence"/>
</dbReference>
<evidence type="ECO:0000256" key="1">
    <source>
        <dbReference type="SAM" id="Phobius"/>
    </source>
</evidence>
<gene>
    <name evidence="2" type="ORF">NOG11_12535</name>
</gene>
<keyword evidence="1" id="KW-0812">Transmembrane</keyword>
<organism evidence="2 3">
    <name type="scientific">Parvularcula maris</name>
    <dbReference type="NCBI Taxonomy" id="2965077"/>
    <lineage>
        <taxon>Bacteria</taxon>
        <taxon>Pseudomonadati</taxon>
        <taxon>Pseudomonadota</taxon>
        <taxon>Alphaproteobacteria</taxon>
        <taxon>Parvularculales</taxon>
        <taxon>Parvularculaceae</taxon>
        <taxon>Parvularcula</taxon>
    </lineage>
</organism>
<comment type="caution">
    <text evidence="2">The sequence shown here is derived from an EMBL/GenBank/DDBJ whole genome shotgun (WGS) entry which is preliminary data.</text>
</comment>
<evidence type="ECO:0000313" key="2">
    <source>
        <dbReference type="EMBL" id="MCQ8186207.1"/>
    </source>
</evidence>
<keyword evidence="1" id="KW-0472">Membrane</keyword>